<dbReference type="AlphaFoldDB" id="A0A1S2LRL4"/>
<feature type="coiled-coil region" evidence="1">
    <location>
        <begin position="269"/>
        <end position="361"/>
    </location>
</feature>
<proteinExistence type="predicted"/>
<evidence type="ECO:0008006" key="4">
    <source>
        <dbReference type="Google" id="ProtNLM"/>
    </source>
</evidence>
<keyword evidence="3" id="KW-1185">Reference proteome</keyword>
<name>A0A1S2LRL4_9BACI</name>
<sequence>MIEFELIASRACVHCGQTIEVKLKQIENVSTNTTPWIMFHTQLFELSTLECCSVNELPTHIRMNSGEQVNDTGKLKIGSEEVPVITDAINTFAFTRTYQEQVELEQQFSKQNKLWEREKDEFFQKTYTYFSVHFEQIIDEMDHQEVLDILRTFEDTCMQRDPSRPRRFVYKGKNERKLITKWIKKEIKSLAQEESEEFKKYLFFLIVDYFVQLKLIPQIHYLKWEAQKFEKMLGESLLTYLLVSFPLTSYFLFLKDEALLSLTNKGRLQKELRQLLEKTQKELATTSSNNVRMQQTIESQRRVIVDLELKNEKLRIQNSHLEELLDETGDERIIARQSQKIKELKGIIDAMQEEMKMLHSQIPPETTKQEDNEVVNETTKYREQTESKDFSLLAGKTVAIFGDIQGYETNEDKFGCTVLSCESLKNPNAVGILRDSDILVVLTQRISHSCMWSIKEYANQQNLPVVYSRHTNLEIILEQVLEVLE</sequence>
<reference evidence="2 3" key="1">
    <citation type="submission" date="2016-10" db="EMBL/GenBank/DDBJ databases">
        <title>Draft genome sequences of four alkaliphilic bacteria belonging to the Anaerobacillus genus.</title>
        <authorList>
            <person name="Bassil N.M."/>
            <person name="Lloyd J.R."/>
        </authorList>
    </citation>
    <scope>NUCLEOTIDE SEQUENCE [LARGE SCALE GENOMIC DNA]</scope>
    <source>
        <strain evidence="2 3">DSM 15340</strain>
    </source>
</reference>
<evidence type="ECO:0000313" key="3">
    <source>
        <dbReference type="Proteomes" id="UP000180098"/>
    </source>
</evidence>
<organism evidence="2 3">
    <name type="scientific">Anaerobacillus arseniciselenatis</name>
    <dbReference type="NCBI Taxonomy" id="85682"/>
    <lineage>
        <taxon>Bacteria</taxon>
        <taxon>Bacillati</taxon>
        <taxon>Bacillota</taxon>
        <taxon>Bacilli</taxon>
        <taxon>Bacillales</taxon>
        <taxon>Bacillaceae</taxon>
        <taxon>Anaerobacillus</taxon>
    </lineage>
</organism>
<dbReference type="EMBL" id="MLQQ01000010">
    <property type="protein sequence ID" value="OIJ14025.1"/>
    <property type="molecule type" value="Genomic_DNA"/>
</dbReference>
<dbReference type="RefSeq" id="WP_071312719.1">
    <property type="nucleotide sequence ID" value="NZ_MLQQ01000010.1"/>
</dbReference>
<keyword evidence="1" id="KW-0175">Coiled coil</keyword>
<dbReference type="OrthoDB" id="2793163at2"/>
<evidence type="ECO:0000313" key="2">
    <source>
        <dbReference type="EMBL" id="OIJ14025.1"/>
    </source>
</evidence>
<gene>
    <name evidence="2" type="ORF">BKP35_07410</name>
</gene>
<evidence type="ECO:0000256" key="1">
    <source>
        <dbReference type="SAM" id="Coils"/>
    </source>
</evidence>
<protein>
    <recommendedName>
        <fullName evidence="4">DUF2325 domain-containing protein</fullName>
    </recommendedName>
</protein>
<accession>A0A1S2LRL4</accession>
<dbReference type="Proteomes" id="UP000180098">
    <property type="component" value="Unassembled WGS sequence"/>
</dbReference>
<comment type="caution">
    <text evidence="2">The sequence shown here is derived from an EMBL/GenBank/DDBJ whole genome shotgun (WGS) entry which is preliminary data.</text>
</comment>